<sequence length="238" mass="27726">MKETLNDLEQTIKEEVQKEAEDIRETVRKSDLEDLSEDRKEEIRRKLQKQIEEYQKEKVYEQLSQEDREALELGRQLQQERKAQDNRGKSRGKKLRRLSLNLAAVLALVLILGVTSVGGPERIVEMMRRAVGEREVMQVDSDEENLKIAEEREEKAYQEIKDAFGVDPVKIIGRPEGLEFSELVVDNNIQIAELFYQYNDENIVYFVNASYADTSWGMDAEDEVVDAYYKEKKGTEIE</sequence>
<keyword evidence="2" id="KW-1133">Transmembrane helix</keyword>
<gene>
    <name evidence="3" type="ORF">H9873_06375</name>
</gene>
<feature type="non-terminal residue" evidence="3">
    <location>
        <position position="238"/>
    </location>
</feature>
<dbReference type="Proteomes" id="UP000824263">
    <property type="component" value="Unassembled WGS sequence"/>
</dbReference>
<name>A0A9D1R9C0_9FIRM</name>
<dbReference type="EMBL" id="DXGF01000118">
    <property type="protein sequence ID" value="HIW83928.1"/>
    <property type="molecule type" value="Genomic_DNA"/>
</dbReference>
<evidence type="ECO:0000256" key="2">
    <source>
        <dbReference type="SAM" id="Phobius"/>
    </source>
</evidence>
<evidence type="ECO:0008006" key="5">
    <source>
        <dbReference type="Google" id="ProtNLM"/>
    </source>
</evidence>
<keyword evidence="2" id="KW-0812">Transmembrane</keyword>
<evidence type="ECO:0000256" key="1">
    <source>
        <dbReference type="SAM" id="Coils"/>
    </source>
</evidence>
<protein>
    <recommendedName>
        <fullName evidence="5">DUF4367 domain-containing protein</fullName>
    </recommendedName>
</protein>
<reference evidence="3" key="1">
    <citation type="journal article" date="2021" name="PeerJ">
        <title>Extensive microbial diversity within the chicken gut microbiome revealed by metagenomics and culture.</title>
        <authorList>
            <person name="Gilroy R."/>
            <person name="Ravi A."/>
            <person name="Getino M."/>
            <person name="Pursley I."/>
            <person name="Horton D.L."/>
            <person name="Alikhan N.F."/>
            <person name="Baker D."/>
            <person name="Gharbi K."/>
            <person name="Hall N."/>
            <person name="Watson M."/>
            <person name="Adriaenssens E.M."/>
            <person name="Foster-Nyarko E."/>
            <person name="Jarju S."/>
            <person name="Secka A."/>
            <person name="Antonio M."/>
            <person name="Oren A."/>
            <person name="Chaudhuri R.R."/>
            <person name="La Ragione R."/>
            <person name="Hildebrand F."/>
            <person name="Pallen M.J."/>
        </authorList>
    </citation>
    <scope>NUCLEOTIDE SEQUENCE</scope>
    <source>
        <strain evidence="3">ChiSxjej1B13-11762</strain>
    </source>
</reference>
<keyword evidence="2" id="KW-0472">Membrane</keyword>
<comment type="caution">
    <text evidence="3">The sequence shown here is derived from an EMBL/GenBank/DDBJ whole genome shotgun (WGS) entry which is preliminary data.</text>
</comment>
<evidence type="ECO:0000313" key="4">
    <source>
        <dbReference type="Proteomes" id="UP000824263"/>
    </source>
</evidence>
<keyword evidence="1" id="KW-0175">Coiled coil</keyword>
<organism evidence="3 4">
    <name type="scientific">Candidatus Dorea gallistercoris</name>
    <dbReference type="NCBI Taxonomy" id="2838542"/>
    <lineage>
        <taxon>Bacteria</taxon>
        <taxon>Bacillati</taxon>
        <taxon>Bacillota</taxon>
        <taxon>Clostridia</taxon>
        <taxon>Lachnospirales</taxon>
        <taxon>Lachnospiraceae</taxon>
        <taxon>Dorea</taxon>
    </lineage>
</organism>
<evidence type="ECO:0000313" key="3">
    <source>
        <dbReference type="EMBL" id="HIW83928.1"/>
    </source>
</evidence>
<accession>A0A9D1R9C0</accession>
<reference evidence="3" key="2">
    <citation type="submission" date="2021-04" db="EMBL/GenBank/DDBJ databases">
        <authorList>
            <person name="Gilroy R."/>
        </authorList>
    </citation>
    <scope>NUCLEOTIDE SEQUENCE</scope>
    <source>
        <strain evidence="3">ChiSxjej1B13-11762</strain>
    </source>
</reference>
<dbReference type="AlphaFoldDB" id="A0A9D1R9C0"/>
<feature type="transmembrane region" description="Helical" evidence="2">
    <location>
        <begin position="98"/>
        <end position="119"/>
    </location>
</feature>
<proteinExistence type="predicted"/>
<feature type="coiled-coil region" evidence="1">
    <location>
        <begin position="1"/>
        <end position="80"/>
    </location>
</feature>